<keyword evidence="4" id="KW-1185">Reference proteome</keyword>
<feature type="domain" description="LssY-like C-terminal" evidence="2">
    <location>
        <begin position="4"/>
        <end position="59"/>
    </location>
</feature>
<gene>
    <name evidence="3" type="ORF">IRI77_04480</name>
</gene>
<dbReference type="EMBL" id="CP063849">
    <property type="protein sequence ID" value="QOY89221.1"/>
    <property type="molecule type" value="Genomic_DNA"/>
</dbReference>
<evidence type="ECO:0000256" key="1">
    <source>
        <dbReference type="SAM" id="MobiDB-lite"/>
    </source>
</evidence>
<evidence type="ECO:0000313" key="4">
    <source>
        <dbReference type="Proteomes" id="UP000593892"/>
    </source>
</evidence>
<name>A0A7S7NSV4_PALFE</name>
<dbReference type="Proteomes" id="UP000593892">
    <property type="component" value="Chromosome"/>
</dbReference>
<evidence type="ECO:0000259" key="2">
    <source>
        <dbReference type="Pfam" id="PF14067"/>
    </source>
</evidence>
<dbReference type="KEGG" id="pfer:IRI77_04480"/>
<feature type="region of interest" description="Disordered" evidence="1">
    <location>
        <begin position="51"/>
        <end position="72"/>
    </location>
</feature>
<evidence type="ECO:0000313" key="3">
    <source>
        <dbReference type="EMBL" id="QOY89221.1"/>
    </source>
</evidence>
<organism evidence="3 4">
    <name type="scientific">Paludibaculum fermentans</name>
    <dbReference type="NCBI Taxonomy" id="1473598"/>
    <lineage>
        <taxon>Bacteria</taxon>
        <taxon>Pseudomonadati</taxon>
        <taxon>Acidobacteriota</taxon>
        <taxon>Terriglobia</taxon>
        <taxon>Bryobacterales</taxon>
        <taxon>Bryobacteraceae</taxon>
        <taxon>Paludibaculum</taxon>
    </lineage>
</organism>
<dbReference type="InterPro" id="IPR025902">
    <property type="entry name" value="LssY-like-C_dom"/>
</dbReference>
<reference evidence="3 4" key="1">
    <citation type="submission" date="2020-10" db="EMBL/GenBank/DDBJ databases">
        <title>Complete genome sequence of Paludibaculum fermentans P105T, a facultatively anaerobic acidobacterium capable of dissimilatory Fe(III) reduction.</title>
        <authorList>
            <person name="Dedysh S.N."/>
            <person name="Beletsky A.V."/>
            <person name="Kulichevskaya I.S."/>
            <person name="Mardanov A.V."/>
            <person name="Ravin N.V."/>
        </authorList>
    </citation>
    <scope>NUCLEOTIDE SEQUENCE [LARGE SCALE GENOMIC DNA]</scope>
    <source>
        <strain evidence="3 4">P105</strain>
    </source>
</reference>
<protein>
    <submittedName>
        <fullName evidence="3">LssY C-terminal domain-containing protein</fullName>
    </submittedName>
</protein>
<dbReference type="Pfam" id="PF14067">
    <property type="entry name" value="LssY_C"/>
    <property type="match status" value="1"/>
</dbReference>
<accession>A0A7S7NSV4</accession>
<dbReference type="RefSeq" id="WP_194450883.1">
    <property type="nucleotide sequence ID" value="NZ_CP063849.1"/>
</dbReference>
<proteinExistence type="predicted"/>
<dbReference type="AlphaFoldDB" id="A0A7S7NSV4"/>
<sequence length="111" mass="12290">MTRTSATAIITHKIDPDTDLEREYIGETLKQSGQVVKLDYVTPKDTVTKAKTAHGEEFHRRAGPGGLPEAGERRRFRAVQRLLLLRAGAEQPGWGPGAVQRSGCRRRARAI</sequence>